<evidence type="ECO:0000313" key="2">
    <source>
        <dbReference type="Proteomes" id="UP000683925"/>
    </source>
</evidence>
<dbReference type="AlphaFoldDB" id="A0A8S1WSP9"/>
<name>A0A8S1WSP9_PAROT</name>
<dbReference type="EMBL" id="CAJJDP010000100">
    <property type="protein sequence ID" value="CAD8191731.1"/>
    <property type="molecule type" value="Genomic_DNA"/>
</dbReference>
<proteinExistence type="predicted"/>
<accession>A0A8S1WSP9</accession>
<evidence type="ECO:0000313" key="1">
    <source>
        <dbReference type="EMBL" id="CAD8191731.1"/>
    </source>
</evidence>
<reference evidence="1" key="1">
    <citation type="submission" date="2021-01" db="EMBL/GenBank/DDBJ databases">
        <authorList>
            <consortium name="Genoscope - CEA"/>
            <person name="William W."/>
        </authorList>
    </citation>
    <scope>NUCLEOTIDE SEQUENCE</scope>
</reference>
<sequence length="37" mass="4331">MSQQARCFSLSLQFLYNYKIHCNNAFFLINEISSGNQ</sequence>
<keyword evidence="2" id="KW-1185">Reference proteome</keyword>
<protein>
    <submittedName>
        <fullName evidence="1">Uncharacterized protein</fullName>
    </submittedName>
</protein>
<gene>
    <name evidence="1" type="ORF">POCTA_138.1.T1000152</name>
</gene>
<comment type="caution">
    <text evidence="1">The sequence shown here is derived from an EMBL/GenBank/DDBJ whole genome shotgun (WGS) entry which is preliminary data.</text>
</comment>
<dbReference type="Proteomes" id="UP000683925">
    <property type="component" value="Unassembled WGS sequence"/>
</dbReference>
<organism evidence="1 2">
    <name type="scientific">Paramecium octaurelia</name>
    <dbReference type="NCBI Taxonomy" id="43137"/>
    <lineage>
        <taxon>Eukaryota</taxon>
        <taxon>Sar</taxon>
        <taxon>Alveolata</taxon>
        <taxon>Ciliophora</taxon>
        <taxon>Intramacronucleata</taxon>
        <taxon>Oligohymenophorea</taxon>
        <taxon>Peniculida</taxon>
        <taxon>Parameciidae</taxon>
        <taxon>Paramecium</taxon>
    </lineage>
</organism>